<sequence length="566" mass="61735">MVTKKPSIVIIGAGMAGLTAANKLYSATGFKDSFELCVVEGGTRIGGRINTSEFGGDRIEMGATWIHGIGGSPVHKIAQEIHALESDQPWECMDGVSEEPSQPTTIAEGGFELNPSVVDPVTTLFKKLMAYAQGKLVGDSAAGCEGFEEIDYYTKFAAKALKVSSTSNGGQEKLSVGSFLRQGLDAYWVSKKDQEELKGYGNWSRKLLQDGIFAMHENTQRTYTSAGDLLTLDYSAESEYRMFPGDEITIAKGYLSIIESLASVLPPGLVQLGRKVTRIEWQPESDEVSGMENGSATATRPVKLHFCDGSNMLADHVIVTVSLGVLKAGIREDSGMFNPPLPSFKLEAISRLGYGVVNKLFLQVEGNDCNNFPYLQMVFHRPDSEFRHKKIPWWMRRTASLCPIYSNSSVLLSWFAGKEALELESLQDEEIINGVSTTISSFLPQPHKLVNSNSHELCNGTANRVGNSHGSEVKVTKILKSKWATDPLFLGSYSYVAVGSSGDDLDIMAEPLPKLSTCKSAGSPPLQILFAGEATHRTHYSTTHGAYFSGLREAIRLLQHYQCIGV</sequence>
<dbReference type="Gene3D" id="3.50.50.60">
    <property type="entry name" value="FAD/NAD(P)-binding domain"/>
    <property type="match status" value="1"/>
</dbReference>
<dbReference type="Pfam" id="PF01593">
    <property type="entry name" value="Amino_oxidase"/>
    <property type="match status" value="1"/>
</dbReference>
<dbReference type="SUPFAM" id="SSF51905">
    <property type="entry name" value="FAD/NAD(P)-binding domain"/>
    <property type="match status" value="1"/>
</dbReference>
<keyword evidence="5" id="KW-0285">Flavoprotein</keyword>
<keyword evidence="7" id="KW-0560">Oxidoreductase</keyword>
<dbReference type="InterPro" id="IPR036188">
    <property type="entry name" value="FAD/NAD-bd_sf"/>
</dbReference>
<evidence type="ECO:0000259" key="8">
    <source>
        <dbReference type="Pfam" id="PF01593"/>
    </source>
</evidence>
<dbReference type="InterPro" id="IPR002937">
    <property type="entry name" value="Amino_oxidase"/>
</dbReference>
<dbReference type="Gene3D" id="3.90.660.10">
    <property type="match status" value="1"/>
</dbReference>
<protein>
    <recommendedName>
        <fullName evidence="8">Amine oxidase domain-containing protein</fullName>
    </recommendedName>
</protein>
<evidence type="ECO:0000256" key="5">
    <source>
        <dbReference type="ARBA" id="ARBA00022630"/>
    </source>
</evidence>
<evidence type="ECO:0000256" key="1">
    <source>
        <dbReference type="ARBA" id="ARBA00001974"/>
    </source>
</evidence>
<organism evidence="9 10">
    <name type="scientific">Castanea mollissima</name>
    <name type="common">Chinese chestnut</name>
    <dbReference type="NCBI Taxonomy" id="60419"/>
    <lineage>
        <taxon>Eukaryota</taxon>
        <taxon>Viridiplantae</taxon>
        <taxon>Streptophyta</taxon>
        <taxon>Embryophyta</taxon>
        <taxon>Tracheophyta</taxon>
        <taxon>Spermatophyta</taxon>
        <taxon>Magnoliopsida</taxon>
        <taxon>eudicotyledons</taxon>
        <taxon>Gunneridae</taxon>
        <taxon>Pentapetalae</taxon>
        <taxon>rosids</taxon>
        <taxon>fabids</taxon>
        <taxon>Fagales</taxon>
        <taxon>Fagaceae</taxon>
        <taxon>Castanea</taxon>
    </lineage>
</organism>
<dbReference type="AlphaFoldDB" id="A0A8J4R129"/>
<gene>
    <name evidence="9" type="ORF">CMV_012529</name>
</gene>
<dbReference type="InterPro" id="IPR050281">
    <property type="entry name" value="Flavin_monoamine_oxidase"/>
</dbReference>
<dbReference type="Proteomes" id="UP000737018">
    <property type="component" value="Unassembled WGS sequence"/>
</dbReference>
<evidence type="ECO:0000256" key="2">
    <source>
        <dbReference type="ARBA" id="ARBA00004496"/>
    </source>
</evidence>
<keyword evidence="10" id="KW-1185">Reference proteome</keyword>
<evidence type="ECO:0000256" key="7">
    <source>
        <dbReference type="ARBA" id="ARBA00023002"/>
    </source>
</evidence>
<comment type="caution">
    <text evidence="9">The sequence shown here is derived from an EMBL/GenBank/DDBJ whole genome shotgun (WGS) entry which is preliminary data.</text>
</comment>
<dbReference type="FunFam" id="3.50.50.60:FF:000448">
    <property type="entry name" value="Putative polyamine oxidase 5 isoform A"/>
    <property type="match status" value="1"/>
</dbReference>
<evidence type="ECO:0000313" key="10">
    <source>
        <dbReference type="Proteomes" id="UP000737018"/>
    </source>
</evidence>
<keyword evidence="6" id="KW-0274">FAD</keyword>
<dbReference type="PANTHER" id="PTHR10742:SF405">
    <property type="entry name" value="PEROXISOMAL N(1)-ACETYL-SPERMINE_SPERMIDINE OXIDASE"/>
    <property type="match status" value="1"/>
</dbReference>
<comment type="similarity">
    <text evidence="3">Belongs to the flavin monoamine oxidase family.</text>
</comment>
<dbReference type="GO" id="GO:0005737">
    <property type="term" value="C:cytoplasm"/>
    <property type="evidence" value="ECO:0007669"/>
    <property type="project" value="UniProtKB-SubCell"/>
</dbReference>
<evidence type="ECO:0000256" key="4">
    <source>
        <dbReference type="ARBA" id="ARBA00022490"/>
    </source>
</evidence>
<evidence type="ECO:0000256" key="3">
    <source>
        <dbReference type="ARBA" id="ARBA00005995"/>
    </source>
</evidence>
<dbReference type="GO" id="GO:0046592">
    <property type="term" value="F:polyamine oxidase activity"/>
    <property type="evidence" value="ECO:0007669"/>
    <property type="project" value="TreeGrafter"/>
</dbReference>
<dbReference type="EMBL" id="JRKL02001609">
    <property type="protein sequence ID" value="KAF3963030.1"/>
    <property type="molecule type" value="Genomic_DNA"/>
</dbReference>
<evidence type="ECO:0000256" key="6">
    <source>
        <dbReference type="ARBA" id="ARBA00022827"/>
    </source>
</evidence>
<accession>A0A8J4R129</accession>
<comment type="subcellular location">
    <subcellularLocation>
        <location evidence="2">Cytoplasm</location>
    </subcellularLocation>
</comment>
<dbReference type="PANTHER" id="PTHR10742">
    <property type="entry name" value="FLAVIN MONOAMINE OXIDASE"/>
    <property type="match status" value="1"/>
</dbReference>
<keyword evidence="4" id="KW-0963">Cytoplasm</keyword>
<dbReference type="OrthoDB" id="2019015at2759"/>
<dbReference type="SUPFAM" id="SSF54373">
    <property type="entry name" value="FAD-linked reductases, C-terminal domain"/>
    <property type="match status" value="1"/>
</dbReference>
<evidence type="ECO:0000313" key="9">
    <source>
        <dbReference type="EMBL" id="KAF3963030.1"/>
    </source>
</evidence>
<name>A0A8J4R129_9ROSI</name>
<feature type="domain" description="Amine oxidase" evidence="8">
    <location>
        <begin position="15"/>
        <end position="557"/>
    </location>
</feature>
<comment type="cofactor">
    <cofactor evidence="1">
        <name>FAD</name>
        <dbReference type="ChEBI" id="CHEBI:57692"/>
    </cofactor>
</comment>
<reference evidence="9" key="1">
    <citation type="submission" date="2020-03" db="EMBL/GenBank/DDBJ databases">
        <title>Castanea mollissima Vanexum genome sequencing.</title>
        <authorList>
            <person name="Staton M."/>
        </authorList>
    </citation>
    <scope>NUCLEOTIDE SEQUENCE</scope>
    <source>
        <tissue evidence="9">Leaf</tissue>
    </source>
</reference>
<proteinExistence type="inferred from homology"/>